<evidence type="ECO:0000256" key="6">
    <source>
        <dbReference type="ARBA" id="ARBA00022777"/>
    </source>
</evidence>
<evidence type="ECO:0000313" key="14">
    <source>
        <dbReference type="EMBL" id="TCO76062.1"/>
    </source>
</evidence>
<evidence type="ECO:0000256" key="8">
    <source>
        <dbReference type="ARBA" id="ARBA00023012"/>
    </source>
</evidence>
<keyword evidence="15" id="KW-1185">Reference proteome</keyword>
<keyword evidence="3 9" id="KW-0597">Phosphoprotein</keyword>
<dbReference type="PANTHER" id="PTHR43065:SF46">
    <property type="entry name" value="C4-DICARBOXYLATE TRANSPORT SENSOR PROTEIN DCTB"/>
    <property type="match status" value="1"/>
</dbReference>
<dbReference type="PROSITE" id="PS50109">
    <property type="entry name" value="HIS_KIN"/>
    <property type="match status" value="1"/>
</dbReference>
<gene>
    <name evidence="14" type="ORF">EV688_10522</name>
</gene>
<feature type="domain" description="PAS" evidence="12">
    <location>
        <begin position="9"/>
        <end position="62"/>
    </location>
</feature>
<dbReference type="Proteomes" id="UP000294980">
    <property type="component" value="Unassembled WGS sequence"/>
</dbReference>
<name>A0A4R2KTB5_9GAMM</name>
<evidence type="ECO:0000256" key="7">
    <source>
        <dbReference type="ARBA" id="ARBA00022840"/>
    </source>
</evidence>
<dbReference type="GO" id="GO:0000155">
    <property type="term" value="F:phosphorelay sensor kinase activity"/>
    <property type="evidence" value="ECO:0007669"/>
    <property type="project" value="InterPro"/>
</dbReference>
<keyword evidence="6" id="KW-0418">Kinase</keyword>
<evidence type="ECO:0000256" key="4">
    <source>
        <dbReference type="ARBA" id="ARBA00022679"/>
    </source>
</evidence>
<dbReference type="SMART" id="SM00448">
    <property type="entry name" value="REC"/>
    <property type="match status" value="1"/>
</dbReference>
<keyword evidence="4" id="KW-0808">Transferase</keyword>
<evidence type="ECO:0000259" key="11">
    <source>
        <dbReference type="PROSITE" id="PS50110"/>
    </source>
</evidence>
<comment type="catalytic activity">
    <reaction evidence="1">
        <text>ATP + protein L-histidine = ADP + protein N-phospho-L-histidine.</text>
        <dbReference type="EC" id="2.7.13.3"/>
    </reaction>
</comment>
<dbReference type="PROSITE" id="PS50113">
    <property type="entry name" value="PAC"/>
    <property type="match status" value="2"/>
</dbReference>
<feature type="domain" description="PAC" evidence="13">
    <location>
        <begin position="207"/>
        <end position="257"/>
    </location>
</feature>
<dbReference type="Gene3D" id="3.30.565.10">
    <property type="entry name" value="Histidine kinase-like ATPase, C-terminal domain"/>
    <property type="match status" value="1"/>
</dbReference>
<dbReference type="AlphaFoldDB" id="A0A4R2KTB5"/>
<dbReference type="SUPFAM" id="SSF52172">
    <property type="entry name" value="CheY-like"/>
    <property type="match status" value="1"/>
</dbReference>
<comment type="caution">
    <text evidence="14">The sequence shown here is derived from an EMBL/GenBank/DDBJ whole genome shotgun (WGS) entry which is preliminary data.</text>
</comment>
<evidence type="ECO:0000259" key="12">
    <source>
        <dbReference type="PROSITE" id="PS50112"/>
    </source>
</evidence>
<dbReference type="InterPro" id="IPR036890">
    <property type="entry name" value="HATPase_C_sf"/>
</dbReference>
<accession>A0A4R2KTB5</accession>
<dbReference type="Pfam" id="PF02518">
    <property type="entry name" value="HATPase_c"/>
    <property type="match status" value="1"/>
</dbReference>
<dbReference type="EC" id="2.7.13.3" evidence="2"/>
<evidence type="ECO:0000256" key="1">
    <source>
        <dbReference type="ARBA" id="ARBA00000085"/>
    </source>
</evidence>
<evidence type="ECO:0000256" key="2">
    <source>
        <dbReference type="ARBA" id="ARBA00012438"/>
    </source>
</evidence>
<keyword evidence="8" id="KW-0902">Two-component regulatory system</keyword>
<feature type="domain" description="Histidine kinase" evidence="10">
    <location>
        <begin position="270"/>
        <end position="494"/>
    </location>
</feature>
<keyword evidence="7" id="KW-0067">ATP-binding</keyword>
<dbReference type="SMART" id="SM00388">
    <property type="entry name" value="HisKA"/>
    <property type="match status" value="1"/>
</dbReference>
<evidence type="ECO:0000259" key="13">
    <source>
        <dbReference type="PROSITE" id="PS50113"/>
    </source>
</evidence>
<dbReference type="Pfam" id="PF00512">
    <property type="entry name" value="HisKA"/>
    <property type="match status" value="1"/>
</dbReference>
<evidence type="ECO:0000313" key="15">
    <source>
        <dbReference type="Proteomes" id="UP000294980"/>
    </source>
</evidence>
<organism evidence="14 15">
    <name type="scientific">Chromatocurvus halotolerans</name>
    <dbReference type="NCBI Taxonomy" id="1132028"/>
    <lineage>
        <taxon>Bacteria</taxon>
        <taxon>Pseudomonadati</taxon>
        <taxon>Pseudomonadota</taxon>
        <taxon>Gammaproteobacteria</taxon>
        <taxon>Cellvibrionales</taxon>
        <taxon>Halieaceae</taxon>
        <taxon>Chromatocurvus</taxon>
    </lineage>
</organism>
<dbReference type="CDD" id="cd00130">
    <property type="entry name" value="PAS"/>
    <property type="match status" value="2"/>
</dbReference>
<dbReference type="RefSeq" id="WP_117315668.1">
    <property type="nucleotide sequence ID" value="NZ_QQSW01000003.1"/>
</dbReference>
<dbReference type="InterPro" id="IPR000014">
    <property type="entry name" value="PAS"/>
</dbReference>
<dbReference type="InterPro" id="IPR003661">
    <property type="entry name" value="HisK_dim/P_dom"/>
</dbReference>
<evidence type="ECO:0000259" key="10">
    <source>
        <dbReference type="PROSITE" id="PS50109"/>
    </source>
</evidence>
<dbReference type="CDD" id="cd00082">
    <property type="entry name" value="HisKA"/>
    <property type="match status" value="1"/>
</dbReference>
<dbReference type="PRINTS" id="PR00344">
    <property type="entry name" value="BCTRLSENSOR"/>
</dbReference>
<dbReference type="InterPro" id="IPR003594">
    <property type="entry name" value="HATPase_dom"/>
</dbReference>
<dbReference type="SMART" id="SM00091">
    <property type="entry name" value="PAS"/>
    <property type="match status" value="2"/>
</dbReference>
<dbReference type="NCBIfam" id="TIGR00229">
    <property type="entry name" value="sensory_box"/>
    <property type="match status" value="2"/>
</dbReference>
<proteinExistence type="predicted"/>
<dbReference type="Pfam" id="PF00072">
    <property type="entry name" value="Response_reg"/>
    <property type="match status" value="1"/>
</dbReference>
<protein>
    <recommendedName>
        <fullName evidence="2">histidine kinase</fullName>
        <ecNumber evidence="2">2.7.13.3</ecNumber>
    </recommendedName>
</protein>
<dbReference type="Gene3D" id="3.30.450.20">
    <property type="entry name" value="PAS domain"/>
    <property type="match status" value="2"/>
</dbReference>
<evidence type="ECO:0000256" key="3">
    <source>
        <dbReference type="ARBA" id="ARBA00022553"/>
    </source>
</evidence>
<evidence type="ECO:0000256" key="9">
    <source>
        <dbReference type="PROSITE-ProRule" id="PRU00169"/>
    </source>
</evidence>
<dbReference type="InterPro" id="IPR004358">
    <property type="entry name" value="Sig_transdc_His_kin-like_C"/>
</dbReference>
<dbReference type="Gene3D" id="3.40.50.2300">
    <property type="match status" value="1"/>
</dbReference>
<dbReference type="InterPro" id="IPR011006">
    <property type="entry name" value="CheY-like_superfamily"/>
</dbReference>
<dbReference type="SUPFAM" id="SSF55785">
    <property type="entry name" value="PYP-like sensor domain (PAS domain)"/>
    <property type="match status" value="2"/>
</dbReference>
<dbReference type="InterPro" id="IPR035965">
    <property type="entry name" value="PAS-like_dom_sf"/>
</dbReference>
<evidence type="ECO:0000256" key="5">
    <source>
        <dbReference type="ARBA" id="ARBA00022741"/>
    </source>
</evidence>
<dbReference type="PANTHER" id="PTHR43065">
    <property type="entry name" value="SENSOR HISTIDINE KINASE"/>
    <property type="match status" value="1"/>
</dbReference>
<keyword evidence="5" id="KW-0547">Nucleotide-binding</keyword>
<feature type="domain" description="Response regulatory" evidence="11">
    <location>
        <begin position="514"/>
        <end position="628"/>
    </location>
</feature>
<dbReference type="GO" id="GO:0005524">
    <property type="term" value="F:ATP binding"/>
    <property type="evidence" value="ECO:0007669"/>
    <property type="project" value="UniProtKB-KW"/>
</dbReference>
<sequence>MPVSGNADPDNVFALALDLAPTPILVVNQAGRIVIVNQQSETLFGYAREELLEQPIEMLVPERFRDSHPQHRSHFLGSPETRPMGSGRDLFVLRKDGREVPVEIGLNPVPTADGMLIITSILDLSERRHAEARFRAAVDSSPSGMLMVDTEGMIVMANREAERTFAYADGEIVGRSIDEFVPRRFSENHHEHRQDYLHRPEARPMGTGRELYGVRSDGVEIPVEVGLTPITTDEGTFVLASVVDISLRRRMEEQLREAQRLETVGAVASGVAHDFNNLLLAILGYSEIILEDTSLRSEHRDDIRHIIRAAERGRQVVGRMLTVARQQQLEASATNLQGPVGEALELLQASVLKSVDVRIHLDDATPAVFCDSTQIHQIMMNLGSNAAHAMPGAEGVMDISLVPFRADDDAVVAHPGLKPGLYARLTVTDNGVGIPADMREAVFDPFVTTRAVGGGTGLGLWMIRATVQSARGIIELRSHEGHGTTFDIFLPAADVACTDSVEPRVEVNTDNRGKIVLVDDEPTLVELGRRRLESAGFQVTSFTSSVRALEEIKSDPGSIDLLVTDNTMPRLSGIDLAQEVTRFRPDIPVLMVSGLANVRKDELPQCITRVLQKPHTSMELIVAVRELLEPPELPDGEMDVS</sequence>
<dbReference type="SUPFAM" id="SSF55874">
    <property type="entry name" value="ATPase domain of HSP90 chaperone/DNA topoisomerase II/histidine kinase"/>
    <property type="match status" value="1"/>
</dbReference>
<dbReference type="PROSITE" id="PS50110">
    <property type="entry name" value="RESPONSE_REGULATORY"/>
    <property type="match status" value="1"/>
</dbReference>
<dbReference type="PROSITE" id="PS50112">
    <property type="entry name" value="PAS"/>
    <property type="match status" value="2"/>
</dbReference>
<dbReference type="InterPro" id="IPR036097">
    <property type="entry name" value="HisK_dim/P_sf"/>
</dbReference>
<dbReference type="SUPFAM" id="SSF47384">
    <property type="entry name" value="Homodimeric domain of signal transducing histidine kinase"/>
    <property type="match status" value="1"/>
</dbReference>
<dbReference type="OrthoDB" id="9808408at2"/>
<feature type="modified residue" description="4-aspartylphosphate" evidence="9">
    <location>
        <position position="565"/>
    </location>
</feature>
<feature type="domain" description="PAS" evidence="12">
    <location>
        <begin position="130"/>
        <end position="181"/>
    </location>
</feature>
<dbReference type="InterPro" id="IPR000700">
    <property type="entry name" value="PAS-assoc_C"/>
</dbReference>
<reference evidence="14 15" key="1">
    <citation type="submission" date="2019-03" db="EMBL/GenBank/DDBJ databases">
        <title>Genomic Encyclopedia of Type Strains, Phase IV (KMG-IV): sequencing the most valuable type-strain genomes for metagenomic binning, comparative biology and taxonomic classification.</title>
        <authorList>
            <person name="Goeker M."/>
        </authorList>
    </citation>
    <scope>NUCLEOTIDE SEQUENCE [LARGE SCALE GENOMIC DNA]</scope>
    <source>
        <strain evidence="14 15">DSM 23344</strain>
    </source>
</reference>
<feature type="domain" description="PAC" evidence="13">
    <location>
        <begin position="86"/>
        <end position="136"/>
    </location>
</feature>
<dbReference type="Gene3D" id="1.10.287.130">
    <property type="match status" value="1"/>
</dbReference>
<dbReference type="EMBL" id="SLWX01000005">
    <property type="protein sequence ID" value="TCO76062.1"/>
    <property type="molecule type" value="Genomic_DNA"/>
</dbReference>
<dbReference type="Pfam" id="PF13426">
    <property type="entry name" value="PAS_9"/>
    <property type="match status" value="2"/>
</dbReference>
<dbReference type="SMART" id="SM00387">
    <property type="entry name" value="HATPase_c"/>
    <property type="match status" value="1"/>
</dbReference>
<dbReference type="InterPro" id="IPR001789">
    <property type="entry name" value="Sig_transdc_resp-reg_receiver"/>
</dbReference>
<dbReference type="InterPro" id="IPR005467">
    <property type="entry name" value="His_kinase_dom"/>
</dbReference>